<evidence type="ECO:0000259" key="2">
    <source>
        <dbReference type="PROSITE" id="PS51459"/>
    </source>
</evidence>
<dbReference type="Proteomes" id="UP001527392">
    <property type="component" value="Unassembled WGS sequence"/>
</dbReference>
<accession>A0AAW5WS27</accession>
<dbReference type="EMBL" id="JAKHMS010000008">
    <property type="protein sequence ID" value="MCZ3781414.1"/>
    <property type="molecule type" value="Genomic_DNA"/>
</dbReference>
<dbReference type="Gene3D" id="1.10.3290.10">
    <property type="entry name" value="Fido-like domain"/>
    <property type="match status" value="1"/>
</dbReference>
<evidence type="ECO:0000313" key="4">
    <source>
        <dbReference type="EMBL" id="MCZ3781414.1"/>
    </source>
</evidence>
<reference evidence="3 6" key="1">
    <citation type="submission" date="2022-01" db="EMBL/GenBank/DDBJ databases">
        <title>VMRC isolate genome collection.</title>
        <authorList>
            <person name="France M."/>
            <person name="Rutt L."/>
            <person name="Humphrys M."/>
            <person name="Ravel J."/>
        </authorList>
    </citation>
    <scope>NUCLEOTIDE SEQUENCE</scope>
    <source>
        <strain evidence="4 6">C0030B4</strain>
        <strain evidence="3">C0048A1</strain>
    </source>
</reference>
<dbReference type="PANTHER" id="PTHR13504:SF38">
    <property type="entry name" value="FIDO DOMAIN-CONTAINING PROTEIN"/>
    <property type="match status" value="1"/>
</dbReference>
<dbReference type="EMBL" id="JAKHPH010000007">
    <property type="protein sequence ID" value="MCZ3667491.1"/>
    <property type="molecule type" value="Genomic_DNA"/>
</dbReference>
<evidence type="ECO:0000313" key="5">
    <source>
        <dbReference type="Proteomes" id="UP001212401"/>
    </source>
</evidence>
<sequence length="221" mass="25179">MLRGKYHLSVEQNKRLARSNLTRLVYVNSRFEGLTTTLQQTQTIIDGLGVDGVSIDDINIIIQLKRGWQYTINSDEGINLDFLKKANKIVALNESLAPGELRTGNGAVSTMKGEYIPPQVNQEQEELFLTQLLLDKNRTNTDKALTLMYHLMRNQIFWDGNKRTATLAANKIMINSGAGLINVPLDRWPKWNQLISEFYFSGDMEELKQWTYDNGIQGVKL</sequence>
<dbReference type="PANTHER" id="PTHR13504">
    <property type="entry name" value="FIDO DOMAIN-CONTAINING PROTEIN DDB_G0283145"/>
    <property type="match status" value="1"/>
</dbReference>
<dbReference type="Pfam" id="PF02661">
    <property type="entry name" value="Fic"/>
    <property type="match status" value="1"/>
</dbReference>
<evidence type="ECO:0000313" key="6">
    <source>
        <dbReference type="Proteomes" id="UP001527392"/>
    </source>
</evidence>
<keyword evidence="6" id="KW-1185">Reference proteome</keyword>
<dbReference type="SUPFAM" id="SSF140931">
    <property type="entry name" value="Fic-like"/>
    <property type="match status" value="1"/>
</dbReference>
<dbReference type="InterPro" id="IPR040198">
    <property type="entry name" value="Fido_containing"/>
</dbReference>
<protein>
    <submittedName>
        <fullName evidence="3">Fic family protein</fullName>
    </submittedName>
</protein>
<dbReference type="RefSeq" id="WP_124032074.1">
    <property type="nucleotide sequence ID" value="NZ_CAJFIS010000007.1"/>
</dbReference>
<dbReference type="AlphaFoldDB" id="A0AAW5WS27"/>
<dbReference type="InterPro" id="IPR003812">
    <property type="entry name" value="Fido"/>
</dbReference>
<feature type="site" description="Important for autoinhibition of adenylyltransferase activity" evidence="1">
    <location>
        <position position="32"/>
    </location>
</feature>
<evidence type="ECO:0000313" key="3">
    <source>
        <dbReference type="EMBL" id="MCZ3667491.1"/>
    </source>
</evidence>
<dbReference type="PROSITE" id="PS51459">
    <property type="entry name" value="FIDO"/>
    <property type="match status" value="1"/>
</dbReference>
<feature type="domain" description="Fido" evidence="2">
    <location>
        <begin position="78"/>
        <end position="213"/>
    </location>
</feature>
<evidence type="ECO:0000256" key="1">
    <source>
        <dbReference type="PIRSR" id="PIRSR640198-3"/>
    </source>
</evidence>
<comment type="caution">
    <text evidence="3">The sequence shown here is derived from an EMBL/GenBank/DDBJ whole genome shotgun (WGS) entry which is preliminary data.</text>
</comment>
<proteinExistence type="predicted"/>
<dbReference type="InterPro" id="IPR036597">
    <property type="entry name" value="Fido-like_dom_sf"/>
</dbReference>
<dbReference type="Proteomes" id="UP001212401">
    <property type="component" value="Unassembled WGS sequence"/>
</dbReference>
<gene>
    <name evidence="4" type="ORF">L2504_04555</name>
    <name evidence="3" type="ORF">L2724_04225</name>
</gene>
<name>A0AAW5WS27_9LACO</name>
<organism evidence="3 5">
    <name type="scientific">Limosilactobacillus vaginalis</name>
    <dbReference type="NCBI Taxonomy" id="1633"/>
    <lineage>
        <taxon>Bacteria</taxon>
        <taxon>Bacillati</taxon>
        <taxon>Bacillota</taxon>
        <taxon>Bacilli</taxon>
        <taxon>Lactobacillales</taxon>
        <taxon>Lactobacillaceae</taxon>
        <taxon>Limosilactobacillus</taxon>
    </lineage>
</organism>